<dbReference type="PANTHER" id="PTHR24299">
    <property type="entry name" value="CYTOCHROME P450 FAMILY 1"/>
    <property type="match status" value="1"/>
</dbReference>
<dbReference type="Proteomes" id="UP000595662">
    <property type="component" value="Chromosome 1"/>
</dbReference>
<dbReference type="AlphaFoldDB" id="A0A7T6XFK4"/>
<name>A0A7T6XFK4_PENDI</name>
<gene>
    <name evidence="1" type="ORF">Pdw03_3078</name>
</gene>
<dbReference type="InterPro" id="IPR001128">
    <property type="entry name" value="Cyt_P450"/>
</dbReference>
<evidence type="ECO:0000313" key="2">
    <source>
        <dbReference type="Proteomes" id="UP000595662"/>
    </source>
</evidence>
<dbReference type="GO" id="GO:0016705">
    <property type="term" value="F:oxidoreductase activity, acting on paired donors, with incorporation or reduction of molecular oxygen"/>
    <property type="evidence" value="ECO:0007669"/>
    <property type="project" value="InterPro"/>
</dbReference>
<reference evidence="1 2" key="1">
    <citation type="submission" date="2020-08" db="EMBL/GenBank/DDBJ databases">
        <title>The completed genome sequence of the pathogenic ascomycete fungus Penicillium digitatum.</title>
        <authorList>
            <person name="Wang M."/>
        </authorList>
    </citation>
    <scope>NUCLEOTIDE SEQUENCE [LARGE SCALE GENOMIC DNA]</scope>
    <source>
        <strain evidence="1 2">PdW03</strain>
    </source>
</reference>
<dbReference type="SUPFAM" id="SSF48264">
    <property type="entry name" value="Cytochrome P450"/>
    <property type="match status" value="1"/>
</dbReference>
<dbReference type="GO" id="GO:0004497">
    <property type="term" value="F:monooxygenase activity"/>
    <property type="evidence" value="ECO:0007669"/>
    <property type="project" value="InterPro"/>
</dbReference>
<dbReference type="InterPro" id="IPR036396">
    <property type="entry name" value="Cyt_P450_sf"/>
</dbReference>
<evidence type="ECO:0000313" key="1">
    <source>
        <dbReference type="EMBL" id="QQK40224.1"/>
    </source>
</evidence>
<sequence length="165" mass="18490">MKLRNGKKMLIHDLEISLLEGIKILRQLVPAGFLLILVYVLVNELVCYSQQVPGLAIPPVLPLIGNLHQLRTNAAQQYEWAKDLGPVYQVRLGNIPVMVINSAAAAKVILGHNSPATASRPQLYTYHKVCSLTAQAIPYLYQLLNYSSYLILRGQRSEQRPTMTR</sequence>
<dbReference type="GO" id="GO:0005506">
    <property type="term" value="F:iron ion binding"/>
    <property type="evidence" value="ECO:0007669"/>
    <property type="project" value="InterPro"/>
</dbReference>
<accession>A0A7T6XFK4</accession>
<dbReference type="GO" id="GO:0020037">
    <property type="term" value="F:heme binding"/>
    <property type="evidence" value="ECO:0007669"/>
    <property type="project" value="InterPro"/>
</dbReference>
<dbReference type="RefSeq" id="XP_065955778.1">
    <property type="nucleotide sequence ID" value="XM_066100378.1"/>
</dbReference>
<dbReference type="PANTHER" id="PTHR24299:SF55">
    <property type="entry name" value="OS07G0293000 PROTEIN"/>
    <property type="match status" value="1"/>
</dbReference>
<proteinExistence type="predicted"/>
<protein>
    <submittedName>
        <fullName evidence="1">Nuclease (SNase-like), OB-fold</fullName>
    </submittedName>
</protein>
<organism evidence="1 2">
    <name type="scientific">Penicillium digitatum</name>
    <name type="common">Green mold</name>
    <dbReference type="NCBI Taxonomy" id="36651"/>
    <lineage>
        <taxon>Eukaryota</taxon>
        <taxon>Fungi</taxon>
        <taxon>Dikarya</taxon>
        <taxon>Ascomycota</taxon>
        <taxon>Pezizomycotina</taxon>
        <taxon>Eurotiomycetes</taxon>
        <taxon>Eurotiomycetidae</taxon>
        <taxon>Eurotiales</taxon>
        <taxon>Aspergillaceae</taxon>
        <taxon>Penicillium</taxon>
    </lineage>
</organism>
<dbReference type="Pfam" id="PF00067">
    <property type="entry name" value="p450"/>
    <property type="match status" value="1"/>
</dbReference>
<dbReference type="GeneID" id="90952467"/>
<dbReference type="EMBL" id="CP060774">
    <property type="protein sequence ID" value="QQK40224.1"/>
    <property type="molecule type" value="Genomic_DNA"/>
</dbReference>
<dbReference type="Gene3D" id="1.10.630.10">
    <property type="entry name" value="Cytochrome P450"/>
    <property type="match status" value="1"/>
</dbReference>
<dbReference type="GO" id="GO:0043386">
    <property type="term" value="P:mycotoxin biosynthetic process"/>
    <property type="evidence" value="ECO:0007669"/>
    <property type="project" value="UniProtKB-ARBA"/>
</dbReference>